<evidence type="ECO:0000313" key="9">
    <source>
        <dbReference type="Proteomes" id="UP001152320"/>
    </source>
</evidence>
<proteinExistence type="predicted"/>
<dbReference type="InterPro" id="IPR037359">
    <property type="entry name" value="NST/OST"/>
</dbReference>
<feature type="disulfide bond" evidence="5">
    <location>
        <begin position="368"/>
        <end position="376"/>
    </location>
</feature>
<evidence type="ECO:0000256" key="3">
    <source>
        <dbReference type="PIRSR" id="PIRSR637359-1"/>
    </source>
</evidence>
<dbReference type="InterPro" id="IPR000863">
    <property type="entry name" value="Sulfotransferase_dom"/>
</dbReference>
<feature type="binding site" evidence="4">
    <location>
        <position position="250"/>
    </location>
    <ligand>
        <name>3'-phosphoadenylyl sulfate</name>
        <dbReference type="ChEBI" id="CHEBI:58339"/>
    </ligand>
</feature>
<gene>
    <name evidence="8" type="ORF">HOLleu_06520</name>
</gene>
<evidence type="ECO:0000256" key="6">
    <source>
        <dbReference type="SAM" id="Phobius"/>
    </source>
</evidence>
<feature type="binding site" evidence="4">
    <location>
        <position position="258"/>
    </location>
    <ligand>
        <name>3'-phosphoadenylyl sulfate</name>
        <dbReference type="ChEBI" id="CHEBI:58339"/>
    </ligand>
</feature>
<dbReference type="GO" id="GO:0008467">
    <property type="term" value="F:[heparan sulfate]-glucosamine 3-sulfotransferase activity"/>
    <property type="evidence" value="ECO:0007669"/>
    <property type="project" value="TreeGrafter"/>
</dbReference>
<protein>
    <submittedName>
        <fullName evidence="8">Heparan sulfate glucosamine 3-O-sulfotransferase 5</fullName>
    </submittedName>
</protein>
<reference evidence="8" key="1">
    <citation type="submission" date="2021-10" db="EMBL/GenBank/DDBJ databases">
        <title>Tropical sea cucumber genome reveals ecological adaptation and Cuvierian tubules defense mechanism.</title>
        <authorList>
            <person name="Chen T."/>
        </authorList>
    </citation>
    <scope>NUCLEOTIDE SEQUENCE</scope>
    <source>
        <strain evidence="8">Nanhai2018</strain>
        <tissue evidence="8">Muscle</tissue>
    </source>
</reference>
<keyword evidence="9" id="KW-1185">Reference proteome</keyword>
<dbReference type="InterPro" id="IPR027417">
    <property type="entry name" value="P-loop_NTPase"/>
</dbReference>
<evidence type="ECO:0000256" key="5">
    <source>
        <dbReference type="PIRSR" id="PIRSR637359-3"/>
    </source>
</evidence>
<keyword evidence="6" id="KW-0812">Transmembrane</keyword>
<evidence type="ECO:0000256" key="1">
    <source>
        <dbReference type="ARBA" id="ARBA00022679"/>
    </source>
</evidence>
<dbReference type="Proteomes" id="UP001152320">
    <property type="component" value="Chromosome 2"/>
</dbReference>
<dbReference type="AlphaFoldDB" id="A0A9Q1CLH2"/>
<keyword evidence="5" id="KW-1015">Disulfide bond</keyword>
<dbReference type="PANTHER" id="PTHR10605">
    <property type="entry name" value="HEPARAN SULFATE SULFOTRANSFERASE"/>
    <property type="match status" value="1"/>
</dbReference>
<keyword evidence="1" id="KW-0808">Transferase</keyword>
<keyword evidence="6" id="KW-1133">Transmembrane helix</keyword>
<dbReference type="OrthoDB" id="10062788at2759"/>
<feature type="domain" description="Sulfotransferase" evidence="7">
    <location>
        <begin position="157"/>
        <end position="350"/>
    </location>
</feature>
<dbReference type="EMBL" id="JAIZAY010000002">
    <property type="protein sequence ID" value="KAJ8047501.1"/>
    <property type="molecule type" value="Genomic_DNA"/>
</dbReference>
<comment type="caution">
    <text evidence="8">The sequence shown here is derived from an EMBL/GenBank/DDBJ whole genome shotgun (WGS) entry which is preliminary data.</text>
</comment>
<organism evidence="8 9">
    <name type="scientific">Holothuria leucospilota</name>
    <name type="common">Black long sea cucumber</name>
    <name type="synonym">Mertensiothuria leucospilota</name>
    <dbReference type="NCBI Taxonomy" id="206669"/>
    <lineage>
        <taxon>Eukaryota</taxon>
        <taxon>Metazoa</taxon>
        <taxon>Echinodermata</taxon>
        <taxon>Eleutherozoa</taxon>
        <taxon>Echinozoa</taxon>
        <taxon>Holothuroidea</taxon>
        <taxon>Aspidochirotacea</taxon>
        <taxon>Aspidochirotida</taxon>
        <taxon>Holothuriidae</taxon>
        <taxon>Holothuria</taxon>
    </lineage>
</organism>
<feature type="transmembrane region" description="Helical" evidence="6">
    <location>
        <begin position="12"/>
        <end position="32"/>
    </location>
</feature>
<dbReference type="Gene3D" id="3.40.50.300">
    <property type="entry name" value="P-loop containing nucleotide triphosphate hydrolases"/>
    <property type="match status" value="1"/>
</dbReference>
<accession>A0A9Q1CLH2</accession>
<dbReference type="SUPFAM" id="SSF52540">
    <property type="entry name" value="P-loop containing nucleoside triphosphate hydrolases"/>
    <property type="match status" value="1"/>
</dbReference>
<dbReference type="PANTHER" id="PTHR10605:SF72">
    <property type="entry name" value="HEPARAN SULFATE 3-O SULFOTRANSFERASE-B, ISOFORM A"/>
    <property type="match status" value="1"/>
</dbReference>
<keyword evidence="2" id="KW-0325">Glycoprotein</keyword>
<keyword evidence="6" id="KW-0472">Membrane</keyword>
<feature type="active site" description="For sulfotransferase activity" evidence="3">
    <location>
        <position position="166"/>
    </location>
</feature>
<name>A0A9Q1CLH2_HOLLE</name>
<dbReference type="Pfam" id="PF00685">
    <property type="entry name" value="Sulfotransfer_1"/>
    <property type="match status" value="1"/>
</dbReference>
<evidence type="ECO:0000259" key="7">
    <source>
        <dbReference type="Pfam" id="PF00685"/>
    </source>
</evidence>
<sequence length="422" mass="49165">MHLPVMALSLQNIIVMIMTLSVVSILTGMSFIEYQINVSRIPLDMCPDDAAWQGVGTLFKNRFLRETNDDDYGVRSDTADIGPTYIPTVPNIYIQKSANIHEEVIKRLTSQELQIYWDALTSFKKRTKIAFKDLAPSQKWGVATTIMNSFGYRQRLPDVINIGAKKGATTPLRFFLGFHPDIVNTVTGRAAEFFDKNFHKGAEWYRRCMGFSREHQVVYEKTPNYLVSDTVPEKITQVLPRTTKFLLLVRDPVERSLSDFRHVRELRRPKEWCLKQSAESEGRRFEEAVLDESGNVNPDNPIISASTYVKHFKRWLRYFPKSQFLILDQELIVGYTFLELQRIEQFLNITPFFRPEMFVFDNDIPGTCINIARKLCPGRASRGTLTKPRPSNETIRKLRQYFRPYNQEFSQITEKSFHWINY</sequence>
<evidence type="ECO:0000256" key="2">
    <source>
        <dbReference type="ARBA" id="ARBA00023180"/>
    </source>
</evidence>
<evidence type="ECO:0000313" key="8">
    <source>
        <dbReference type="EMBL" id="KAJ8047501.1"/>
    </source>
</evidence>
<evidence type="ECO:0000256" key="4">
    <source>
        <dbReference type="PIRSR" id="PIRSR637359-2"/>
    </source>
</evidence>